<dbReference type="PANTHER" id="PTHR16509">
    <property type="match status" value="1"/>
</dbReference>
<proteinExistence type="predicted"/>
<dbReference type="Gene3D" id="3.60.21.10">
    <property type="match status" value="1"/>
</dbReference>
<dbReference type="InterPro" id="IPR029052">
    <property type="entry name" value="Metallo-depent_PP-like"/>
</dbReference>
<dbReference type="EMBL" id="FMZO01000012">
    <property type="protein sequence ID" value="SDD71272.1"/>
    <property type="molecule type" value="Genomic_DNA"/>
</dbReference>
<dbReference type="PANTHER" id="PTHR16509:SF1">
    <property type="entry name" value="MANGANESE-DEPENDENT ADP-RIBOSE_CDP-ALCOHOL DIPHOSPHATASE"/>
    <property type="match status" value="1"/>
</dbReference>
<dbReference type="GO" id="GO:0008663">
    <property type="term" value="F:2',3'-cyclic-nucleotide 2'-phosphodiesterase activity"/>
    <property type="evidence" value="ECO:0007669"/>
    <property type="project" value="TreeGrafter"/>
</dbReference>
<organism evidence="3 4">
    <name type="scientific">Niabella drilacis (strain DSM 25811 / CCM 8410 / CCUG 62505 / LMG 26954 / E90)</name>
    <dbReference type="NCBI Taxonomy" id="1285928"/>
    <lineage>
        <taxon>Bacteria</taxon>
        <taxon>Pseudomonadati</taxon>
        <taxon>Bacteroidota</taxon>
        <taxon>Chitinophagia</taxon>
        <taxon>Chitinophagales</taxon>
        <taxon>Chitinophagaceae</taxon>
        <taxon>Niabella</taxon>
    </lineage>
</organism>
<keyword evidence="1" id="KW-1133">Transmembrane helix</keyword>
<dbReference type="GO" id="GO:0047631">
    <property type="term" value="F:ADP-ribose diphosphatase activity"/>
    <property type="evidence" value="ECO:0007669"/>
    <property type="project" value="TreeGrafter"/>
</dbReference>
<sequence>MNTFATDLVIITMPVTGILRNRANKTKYMKKISLYLYNGLVLLLTANLLYAQTEKPVIRFGLIADPQYADADSRGTRFYRNSLKKLEDCVITFNQEKLPFMINLGDITDRNPADLDPVLQVLKQLRSPVYTTPGNHDYTGVASNETLYKKLKMPAPYYSFKKGNWRFIMLNTNEIASYSNVAGTWKEQELNVMLKNINERHGKNAQEYNGGISSRQLQWLKALLQRSERKGENVLIFSHHPFGCATGLTALNDKEVIAVIAPFKCVRALIAGHHHAGAFCEIGTLPCIVAEGMVETPDQNSYGIVELYPDKLMLKGYGRMTTRTISFKTIKNR</sequence>
<gene>
    <name evidence="3" type="ORF">SAMN04487894_11284</name>
</gene>
<feature type="transmembrane region" description="Helical" evidence="1">
    <location>
        <begin position="32"/>
        <end position="50"/>
    </location>
</feature>
<dbReference type="STRING" id="1285928.SAMN04487894_11284"/>
<evidence type="ECO:0000313" key="4">
    <source>
        <dbReference type="Proteomes" id="UP000198757"/>
    </source>
</evidence>
<reference evidence="4" key="1">
    <citation type="submission" date="2016-10" db="EMBL/GenBank/DDBJ databases">
        <authorList>
            <person name="Varghese N."/>
            <person name="Submissions S."/>
        </authorList>
    </citation>
    <scope>NUCLEOTIDE SEQUENCE [LARGE SCALE GENOMIC DNA]</scope>
    <source>
        <strain evidence="4">DSM 25811 / CCM 8410 / LMG 26954 / E90</strain>
    </source>
</reference>
<dbReference type="GO" id="GO:0030145">
    <property type="term" value="F:manganese ion binding"/>
    <property type="evidence" value="ECO:0007669"/>
    <property type="project" value="TreeGrafter"/>
</dbReference>
<evidence type="ECO:0000256" key="1">
    <source>
        <dbReference type="SAM" id="Phobius"/>
    </source>
</evidence>
<keyword evidence="4" id="KW-1185">Reference proteome</keyword>
<keyword evidence="1" id="KW-0472">Membrane</keyword>
<dbReference type="InterPro" id="IPR004843">
    <property type="entry name" value="Calcineurin-like_PHP"/>
</dbReference>
<dbReference type="AlphaFoldDB" id="A0A1G6WZC6"/>
<dbReference type="SUPFAM" id="SSF56300">
    <property type="entry name" value="Metallo-dependent phosphatases"/>
    <property type="match status" value="1"/>
</dbReference>
<dbReference type="GO" id="GO:0047734">
    <property type="term" value="F:CDP-glycerol diphosphatase activity"/>
    <property type="evidence" value="ECO:0007669"/>
    <property type="project" value="TreeGrafter"/>
</dbReference>
<evidence type="ECO:0000259" key="2">
    <source>
        <dbReference type="Pfam" id="PF00149"/>
    </source>
</evidence>
<keyword evidence="1" id="KW-0812">Transmembrane</keyword>
<dbReference type="Pfam" id="PF00149">
    <property type="entry name" value="Metallophos"/>
    <property type="match status" value="1"/>
</dbReference>
<feature type="domain" description="Calcineurin-like phosphoesterase" evidence="2">
    <location>
        <begin position="59"/>
        <end position="276"/>
    </location>
</feature>
<evidence type="ECO:0000313" key="3">
    <source>
        <dbReference type="EMBL" id="SDD71272.1"/>
    </source>
</evidence>
<name>A0A1G6WZC6_NIADE</name>
<accession>A0A1G6WZC6</accession>
<protein>
    <submittedName>
        <fullName evidence="3">Calcineurin-like phosphoesterase</fullName>
    </submittedName>
</protein>
<dbReference type="Proteomes" id="UP000198757">
    <property type="component" value="Unassembled WGS sequence"/>
</dbReference>